<keyword evidence="3" id="KW-1003">Cell membrane</keyword>
<feature type="domain" description="Cadherin" evidence="15">
    <location>
        <begin position="345"/>
        <end position="449"/>
    </location>
</feature>
<organism evidence="16 17">
    <name type="scientific">Scyliorhinus torazame</name>
    <name type="common">Cloudy catshark</name>
    <name type="synonym">Catulus torazame</name>
    <dbReference type="NCBI Taxonomy" id="75743"/>
    <lineage>
        <taxon>Eukaryota</taxon>
        <taxon>Metazoa</taxon>
        <taxon>Chordata</taxon>
        <taxon>Craniata</taxon>
        <taxon>Vertebrata</taxon>
        <taxon>Chondrichthyes</taxon>
        <taxon>Elasmobranchii</taxon>
        <taxon>Galeomorphii</taxon>
        <taxon>Galeoidea</taxon>
        <taxon>Carcharhiniformes</taxon>
        <taxon>Scyliorhinidae</taxon>
        <taxon>Scyliorhinus</taxon>
    </lineage>
</organism>
<dbReference type="InterPro" id="IPR013164">
    <property type="entry name" value="Cadherin_N"/>
</dbReference>
<proteinExistence type="predicted"/>
<dbReference type="PANTHER" id="PTHR24028">
    <property type="entry name" value="CADHERIN-87A"/>
    <property type="match status" value="1"/>
</dbReference>
<keyword evidence="8" id="KW-0130">Cell adhesion</keyword>
<dbReference type="Gene3D" id="2.60.40.60">
    <property type="entry name" value="Cadherins"/>
    <property type="match status" value="6"/>
</dbReference>
<evidence type="ECO:0000256" key="1">
    <source>
        <dbReference type="ARBA" id="ARBA00003436"/>
    </source>
</evidence>
<keyword evidence="11" id="KW-0325">Glycoprotein</keyword>
<dbReference type="FunFam" id="2.60.40.60:FF:000129">
    <property type="entry name" value="protocadherin alpha-C2 isoform X1"/>
    <property type="match status" value="1"/>
</dbReference>
<dbReference type="PANTHER" id="PTHR24028:SF236">
    <property type="entry name" value="PROTOCADHERIN GAMMA-C3"/>
    <property type="match status" value="1"/>
</dbReference>
<dbReference type="EMBL" id="BFAA01000095">
    <property type="protein sequence ID" value="GCB65932.1"/>
    <property type="molecule type" value="Genomic_DNA"/>
</dbReference>
<evidence type="ECO:0000256" key="7">
    <source>
        <dbReference type="ARBA" id="ARBA00022837"/>
    </source>
</evidence>
<feature type="domain" description="Cadherin" evidence="15">
    <location>
        <begin position="128"/>
        <end position="236"/>
    </location>
</feature>
<dbReference type="FunFam" id="2.60.40.60:FF:000001">
    <property type="entry name" value="Protocadherin alpha 2"/>
    <property type="match status" value="1"/>
</dbReference>
<dbReference type="GO" id="GO:0005886">
    <property type="term" value="C:plasma membrane"/>
    <property type="evidence" value="ECO:0007669"/>
    <property type="project" value="UniProtKB-SubCell"/>
</dbReference>
<dbReference type="SMART" id="SM00112">
    <property type="entry name" value="CA"/>
    <property type="match status" value="6"/>
</dbReference>
<keyword evidence="4 13" id="KW-0812">Transmembrane</keyword>
<evidence type="ECO:0000256" key="13">
    <source>
        <dbReference type="SAM" id="Phobius"/>
    </source>
</evidence>
<evidence type="ECO:0000256" key="12">
    <source>
        <dbReference type="PROSITE-ProRule" id="PRU00043"/>
    </source>
</evidence>
<feature type="signal peptide" evidence="14">
    <location>
        <begin position="1"/>
        <end position="23"/>
    </location>
</feature>
<comment type="subcellular location">
    <subcellularLocation>
        <location evidence="2">Cell membrane</location>
        <topology evidence="2">Single-pass type I membrane protein</topology>
    </subcellularLocation>
</comment>
<keyword evidence="7 12" id="KW-0106">Calcium</keyword>
<dbReference type="InterPro" id="IPR050174">
    <property type="entry name" value="Protocadherin/Cadherin-CA"/>
</dbReference>
<feature type="chain" id="PRO_5018994702" description="Cadherin domain-containing protein" evidence="14">
    <location>
        <begin position="24"/>
        <end position="801"/>
    </location>
</feature>
<gene>
    <name evidence="16" type="ORF">scyTo_0000499</name>
</gene>
<dbReference type="Pfam" id="PF16492">
    <property type="entry name" value="Cadherin_C_2"/>
    <property type="match status" value="1"/>
</dbReference>
<dbReference type="InterPro" id="IPR002126">
    <property type="entry name" value="Cadherin-like_dom"/>
</dbReference>
<dbReference type="SUPFAM" id="SSF49313">
    <property type="entry name" value="Cadherin-like"/>
    <property type="match status" value="6"/>
</dbReference>
<feature type="domain" description="Cadherin" evidence="15">
    <location>
        <begin position="237"/>
        <end position="344"/>
    </location>
</feature>
<evidence type="ECO:0000256" key="9">
    <source>
        <dbReference type="ARBA" id="ARBA00022989"/>
    </source>
</evidence>
<protein>
    <recommendedName>
        <fullName evidence="15">Cadherin domain-containing protein</fullName>
    </recommendedName>
</protein>
<keyword evidence="6" id="KW-0677">Repeat</keyword>
<evidence type="ECO:0000259" key="15">
    <source>
        <dbReference type="PROSITE" id="PS50268"/>
    </source>
</evidence>
<dbReference type="InterPro" id="IPR032455">
    <property type="entry name" value="Cadherin_C"/>
</dbReference>
<keyword evidence="17" id="KW-1185">Reference proteome</keyword>
<accession>A0A401NYF8</accession>
<keyword evidence="5 14" id="KW-0732">Signal</keyword>
<sequence length="801" mass="88571">MANIANSRSSFIFLLCISGLVSGQIRYSIPEELEYGAFVGNIAEDLSLNVRALSGRNVRLVSDSRKQYIEVNLENGILFVNERIDREQLCRQSPSCSLSFQLALDNPLEMRRIAVEILDINDNAPSFSKEEYASGIIELIAPGTLLPLESAHDPDVGTNAISTYQISPNEHFGLRVQARNDGTKSVELLLEKPLDREHQSAFNLVLTAIDGGIPNMSATARIVITIMDANDNAPVFDHETIRTNVPENIREGTFVIKVNAVDLDEGTNAELTYSFSSHVSQNARKLFKLDPITGDIRVEGLLDFEESYIYELDVEAVDKGPYPMVGHAKVLIGLIDLNDNAPEIEVRSLFSAVPEDAQSGTMIATISVRDADSSENGQVQCEIDRDIPFQIQPSFKNNYKLVVSGDLDRETTPLYNITIMARDRGSPPLTTSKIVMVTVSDANDNVPRFTQSSYNVFVMENNSPGASIFAVTASDPDLDQNGELSYLMLGNNIKYTSASPYIMINLKSGAINTLLSFDYELLKTFQIIVQAQDAGSPPLSSTATVNVVILDQNDNAPIIASPIAWNSSSAVEILYHAFSPGYLITKVIATDADSGQNMRLTFQILEATDPSLFSLGRLSGEIRAARHFREHDSMIHRVIIHVRDNGQPSLSSTATIFISILRNVTEKPSVRSYQPRSPEQFPDLNAYLIIMFGSTSFIFFVIIIFLVVLKCKQNRNANYYLSTSSCCCIRWNSNDALNRRAIPKELLNYSGARQTLPISDTHQYTVCLTPESSKSDFLFLKPCEAPLPLNDLNVRGGSVRK</sequence>
<dbReference type="FunFam" id="2.60.40.60:FF:000002">
    <property type="entry name" value="Protocadherin alpha 2"/>
    <property type="match status" value="1"/>
</dbReference>
<reference evidence="16 17" key="1">
    <citation type="journal article" date="2018" name="Nat. Ecol. Evol.">
        <title>Shark genomes provide insights into elasmobranch evolution and the origin of vertebrates.</title>
        <authorList>
            <person name="Hara Y"/>
            <person name="Yamaguchi K"/>
            <person name="Onimaru K"/>
            <person name="Kadota M"/>
            <person name="Koyanagi M"/>
            <person name="Keeley SD"/>
            <person name="Tatsumi K"/>
            <person name="Tanaka K"/>
            <person name="Motone F"/>
            <person name="Kageyama Y"/>
            <person name="Nozu R"/>
            <person name="Adachi N"/>
            <person name="Nishimura O"/>
            <person name="Nakagawa R"/>
            <person name="Tanegashima C"/>
            <person name="Kiyatake I"/>
            <person name="Matsumoto R"/>
            <person name="Murakumo K"/>
            <person name="Nishida K"/>
            <person name="Terakita A"/>
            <person name="Kuratani S"/>
            <person name="Sato K"/>
            <person name="Hyodo S Kuraku.S."/>
        </authorList>
    </citation>
    <scope>NUCLEOTIDE SEQUENCE [LARGE SCALE GENOMIC DNA]</scope>
</reference>
<dbReference type="FunFam" id="2.60.40.60:FF:000018">
    <property type="entry name" value="Protocadherin gamma c3"/>
    <property type="match status" value="1"/>
</dbReference>
<dbReference type="FunFam" id="2.60.40.60:FF:000004">
    <property type="entry name" value="Protocadherin 1 gamma 2"/>
    <property type="match status" value="1"/>
</dbReference>
<dbReference type="OMA" id="NITIMAR"/>
<dbReference type="InterPro" id="IPR015919">
    <property type="entry name" value="Cadherin-like_sf"/>
</dbReference>
<dbReference type="PROSITE" id="PS50268">
    <property type="entry name" value="CADHERIN_2"/>
    <property type="match status" value="6"/>
</dbReference>
<dbReference type="InterPro" id="IPR020894">
    <property type="entry name" value="Cadherin_CS"/>
</dbReference>
<keyword evidence="10 13" id="KW-0472">Membrane</keyword>
<evidence type="ECO:0000256" key="14">
    <source>
        <dbReference type="SAM" id="SignalP"/>
    </source>
</evidence>
<name>A0A401NYF8_SCYTO</name>
<evidence type="ECO:0000313" key="16">
    <source>
        <dbReference type="EMBL" id="GCB65932.1"/>
    </source>
</evidence>
<feature type="domain" description="Cadherin" evidence="15">
    <location>
        <begin position="450"/>
        <end position="559"/>
    </location>
</feature>
<comment type="function">
    <text evidence="1">Potential calcium-dependent cell-adhesion protein. May be involved in the establishment and maintenance of specific neuronal connections in the brain.</text>
</comment>
<dbReference type="PRINTS" id="PR00205">
    <property type="entry name" value="CADHERIN"/>
</dbReference>
<comment type="caution">
    <text evidence="16">The sequence shown here is derived from an EMBL/GenBank/DDBJ whole genome shotgun (WGS) entry which is preliminary data.</text>
</comment>
<feature type="transmembrane region" description="Helical" evidence="13">
    <location>
        <begin position="686"/>
        <end position="709"/>
    </location>
</feature>
<evidence type="ECO:0000256" key="11">
    <source>
        <dbReference type="ARBA" id="ARBA00023180"/>
    </source>
</evidence>
<evidence type="ECO:0000313" key="17">
    <source>
        <dbReference type="Proteomes" id="UP000288216"/>
    </source>
</evidence>
<feature type="domain" description="Cadherin" evidence="15">
    <location>
        <begin position="62"/>
        <end position="127"/>
    </location>
</feature>
<dbReference type="GO" id="GO:0007156">
    <property type="term" value="P:homophilic cell adhesion via plasma membrane adhesion molecules"/>
    <property type="evidence" value="ECO:0007669"/>
    <property type="project" value="InterPro"/>
</dbReference>
<evidence type="ECO:0000256" key="3">
    <source>
        <dbReference type="ARBA" id="ARBA00022475"/>
    </source>
</evidence>
<feature type="domain" description="Cadherin" evidence="15">
    <location>
        <begin position="580"/>
        <end position="670"/>
    </location>
</feature>
<evidence type="ECO:0000256" key="6">
    <source>
        <dbReference type="ARBA" id="ARBA00022737"/>
    </source>
</evidence>
<evidence type="ECO:0000256" key="8">
    <source>
        <dbReference type="ARBA" id="ARBA00022889"/>
    </source>
</evidence>
<dbReference type="STRING" id="75743.A0A401NYF8"/>
<dbReference type="PROSITE" id="PS00232">
    <property type="entry name" value="CADHERIN_1"/>
    <property type="match status" value="2"/>
</dbReference>
<dbReference type="Proteomes" id="UP000288216">
    <property type="component" value="Unassembled WGS sequence"/>
</dbReference>
<evidence type="ECO:0000256" key="10">
    <source>
        <dbReference type="ARBA" id="ARBA00023136"/>
    </source>
</evidence>
<evidence type="ECO:0000256" key="4">
    <source>
        <dbReference type="ARBA" id="ARBA00022692"/>
    </source>
</evidence>
<keyword evidence="9 13" id="KW-1133">Transmembrane helix</keyword>
<dbReference type="FunFam" id="2.60.40.60:FF:000006">
    <property type="entry name" value="Protocadherin alpha 2"/>
    <property type="match status" value="1"/>
</dbReference>
<dbReference type="CDD" id="cd11304">
    <property type="entry name" value="Cadherin_repeat"/>
    <property type="match status" value="6"/>
</dbReference>
<evidence type="ECO:0000256" key="2">
    <source>
        <dbReference type="ARBA" id="ARBA00004251"/>
    </source>
</evidence>
<dbReference type="AlphaFoldDB" id="A0A401NYF8"/>
<dbReference type="GO" id="GO:0005509">
    <property type="term" value="F:calcium ion binding"/>
    <property type="evidence" value="ECO:0007669"/>
    <property type="project" value="UniProtKB-UniRule"/>
</dbReference>
<evidence type="ECO:0000256" key="5">
    <source>
        <dbReference type="ARBA" id="ARBA00022729"/>
    </source>
</evidence>
<dbReference type="Pfam" id="PF00028">
    <property type="entry name" value="Cadherin"/>
    <property type="match status" value="5"/>
</dbReference>
<dbReference type="OrthoDB" id="6252479at2759"/>
<dbReference type="Pfam" id="PF08266">
    <property type="entry name" value="Cadherin_2"/>
    <property type="match status" value="1"/>
</dbReference>